<dbReference type="InterPro" id="IPR032675">
    <property type="entry name" value="LRR_dom_sf"/>
</dbReference>
<dbReference type="InterPro" id="IPR027417">
    <property type="entry name" value="P-loop_NTPase"/>
</dbReference>
<keyword evidence="2" id="KW-0677">Repeat</keyword>
<protein>
    <submittedName>
        <fullName evidence="5">Disease resistance protein (TIR-NBS-LRR class)</fullName>
    </submittedName>
</protein>
<dbReference type="PRINTS" id="PR00364">
    <property type="entry name" value="DISEASERSIST"/>
</dbReference>
<dbReference type="Gene3D" id="3.80.10.10">
    <property type="entry name" value="Ribonuclease Inhibitor"/>
    <property type="match status" value="1"/>
</dbReference>
<dbReference type="Pfam" id="PF00931">
    <property type="entry name" value="NB-ARC"/>
    <property type="match status" value="1"/>
</dbReference>
<dbReference type="SUPFAM" id="SSF52200">
    <property type="entry name" value="Toll/Interleukin receptor TIR domain"/>
    <property type="match status" value="1"/>
</dbReference>
<dbReference type="SUPFAM" id="SSF52540">
    <property type="entry name" value="P-loop containing nucleoside triphosphate hydrolases"/>
    <property type="match status" value="1"/>
</dbReference>
<dbReference type="Proteomes" id="UP000236291">
    <property type="component" value="Unassembled WGS sequence"/>
</dbReference>
<dbReference type="ExpressionAtlas" id="A0A2K3P6K1">
    <property type="expression patterns" value="baseline"/>
</dbReference>
<proteinExistence type="predicted"/>
<dbReference type="InterPro" id="IPR002182">
    <property type="entry name" value="NB-ARC"/>
</dbReference>
<sequence length="1287" mass="145773">MESVKRVFQEIKKKGRVFGSGSSSSQETDIKDLYTLATLVEEIKHQHVLLDRPNKEIDKLLTHIRGHEELLRKGKKLDPWKFNSVIYRELALDVSAAPLDIEKLKREGQLLRYEVFLSFRGEDTRASFISHLYASLQNNGITVFKDDESLQRGDHISTSLMQSIKESRISVIVFSKNYADSQWCLEELMKIMECYRNIRQIVLPLFYDVDPSDVRHQTGEFGKAFQSLLTKTLEKDASRKWRDTLRDATALAGIVLVNSRDENKAIKEIAEKIVHLLDKKDLFIAEKPVGVDSRVEDAIQLLDIQQSNDVLLLGMWGMGGIGKTTIAKAIYNTIGRNFEGRSFVSNVREVWQQPAGKVSLQEQLLSNIFKGTTTKIESIDDGKIKLKDRLSHHRVLIVLDDVDELEQLDALCGNRNWFGKGSRIIITTRNKHIVGRNVVDKIFSNKELDERESTELFEWHAFKQVSPTEEFVAISKNVIMYSGGLPLALEVLGRYLFDRDVKDWEDVLEKLKRIPNDKVHKKLQISYDGLEDDFHKAIFLDIACFFIGMDKNEVIHILNGCGFYAENGINVLVERSLVTIDDENKLRMHDLLRDMGREIICDKPRKEPEERSRLWFHEDVHNVLAGKTGTKAIEGLALKLPRDGAKCYNTKAFTKMKKLRLLQLVGVQLDGDFEYLSKNLRWLSWKGFPLSCIPANFYQENLVSIELENSNVKVVWKETQRMEKLKILNLSHSHYLTQTPDFSNMPNLEKLVLTDCPMLSKVSHSIGHLSKVLLINLEDCVSLCSLPRSIYKLKSVKTFILAGCKKIKKLEEDLEQMGSLTTLLANNTAITRMPLSILRSKSIGYISLRDYEGLSHDVFPSIIWSWMPPTSALSSLFQTSVAMSFIVSLDIHIPDGSSQELSSIFNNLSWLRSLWVKFGCELQLSEDAKIILDAFYASLSKELESTSDTSQASNMKTSALTQSCSHLHVSESKPSMKSVLIQMGMNCQATNNLKENISQNMNDWLTFNCEGSSVSFEVPQVEGRMLKAIVICIAYSSTPDDIASDCLTNLLVKNYTKATIQLYKREAVSSLGDEEGQRVVSSIEPGNKVEVVVVFENSFIVKKTTIYLIYDEPVAEKVEDSHGIDKKVILSSVEENKCFVGKVSSHAQDKSVISSSGGENECCVREVSPHAQDKNEPIVEKLEEFLDAQVKNEPTVNIVEFLDAQDKNGEDKEGFVRKVSPQVPLMDDLKQKRRNILMRIWQTVKEWLGFKHRLVATNALVSEACGSGERQAAVAVDSEAMILILKG</sequence>
<dbReference type="Gene3D" id="3.40.50.300">
    <property type="entry name" value="P-loop containing nucleotide triphosphate hydrolases"/>
    <property type="match status" value="1"/>
</dbReference>
<dbReference type="InterPro" id="IPR058192">
    <property type="entry name" value="WHD_ROQ1-like"/>
</dbReference>
<dbReference type="PROSITE" id="PS50104">
    <property type="entry name" value="TIR"/>
    <property type="match status" value="1"/>
</dbReference>
<dbReference type="GO" id="GO:0006952">
    <property type="term" value="P:defense response"/>
    <property type="evidence" value="ECO:0007669"/>
    <property type="project" value="InterPro"/>
</dbReference>
<evidence type="ECO:0000313" key="6">
    <source>
        <dbReference type="Proteomes" id="UP000236291"/>
    </source>
</evidence>
<dbReference type="InterPro" id="IPR044974">
    <property type="entry name" value="Disease_R_plants"/>
</dbReference>
<keyword evidence="1" id="KW-0433">Leucine-rich repeat</keyword>
<reference evidence="5 6" key="2">
    <citation type="journal article" date="2017" name="Front. Plant Sci.">
        <title>Gene Classification and Mining of Molecular Markers Useful in Red Clover (Trifolium pratense) Breeding.</title>
        <authorList>
            <person name="Istvanek J."/>
            <person name="Dluhosova J."/>
            <person name="Dluhos P."/>
            <person name="Patkova L."/>
            <person name="Nedelnik J."/>
            <person name="Repkova J."/>
        </authorList>
    </citation>
    <scope>NUCLEOTIDE SEQUENCE [LARGE SCALE GENOMIC DNA]</scope>
    <source>
        <strain evidence="6">cv. Tatra</strain>
        <tissue evidence="5">Young leaves</tissue>
    </source>
</reference>
<feature type="domain" description="TIR" evidence="4">
    <location>
        <begin position="111"/>
        <end position="277"/>
    </location>
</feature>
<name>A0A2K3P6K1_TRIPR</name>
<accession>A0A2K3P6K1</accession>
<dbReference type="PANTHER" id="PTHR11017:SF271">
    <property type="entry name" value="DISEASE RESISTANCE PROTEIN (TIR-NBS-LRR CLASS) FAMILY"/>
    <property type="match status" value="1"/>
</dbReference>
<dbReference type="SMART" id="SM00255">
    <property type="entry name" value="TIR"/>
    <property type="match status" value="1"/>
</dbReference>
<dbReference type="STRING" id="57577.A0A2K3P6K1"/>
<keyword evidence="3" id="KW-0520">NAD</keyword>
<dbReference type="Pfam" id="PF01582">
    <property type="entry name" value="TIR"/>
    <property type="match status" value="1"/>
</dbReference>
<dbReference type="GO" id="GO:0043531">
    <property type="term" value="F:ADP binding"/>
    <property type="evidence" value="ECO:0007669"/>
    <property type="project" value="InterPro"/>
</dbReference>
<dbReference type="EMBL" id="ASHM01004158">
    <property type="protein sequence ID" value="PNY10903.1"/>
    <property type="molecule type" value="Genomic_DNA"/>
</dbReference>
<dbReference type="InterPro" id="IPR035897">
    <property type="entry name" value="Toll_tir_struct_dom_sf"/>
</dbReference>
<dbReference type="FunFam" id="3.40.50.10140:FF:000007">
    <property type="entry name" value="Disease resistance protein (TIR-NBS-LRR class)"/>
    <property type="match status" value="1"/>
</dbReference>
<evidence type="ECO:0000259" key="4">
    <source>
        <dbReference type="PROSITE" id="PS50104"/>
    </source>
</evidence>
<dbReference type="PANTHER" id="PTHR11017">
    <property type="entry name" value="LEUCINE-RICH REPEAT-CONTAINING PROTEIN"/>
    <property type="match status" value="1"/>
</dbReference>
<organism evidence="5 6">
    <name type="scientific">Trifolium pratense</name>
    <name type="common">Red clover</name>
    <dbReference type="NCBI Taxonomy" id="57577"/>
    <lineage>
        <taxon>Eukaryota</taxon>
        <taxon>Viridiplantae</taxon>
        <taxon>Streptophyta</taxon>
        <taxon>Embryophyta</taxon>
        <taxon>Tracheophyta</taxon>
        <taxon>Spermatophyta</taxon>
        <taxon>Magnoliopsida</taxon>
        <taxon>eudicotyledons</taxon>
        <taxon>Gunneridae</taxon>
        <taxon>Pentapetalae</taxon>
        <taxon>rosids</taxon>
        <taxon>fabids</taxon>
        <taxon>Fabales</taxon>
        <taxon>Fabaceae</taxon>
        <taxon>Papilionoideae</taxon>
        <taxon>50 kb inversion clade</taxon>
        <taxon>NPAAA clade</taxon>
        <taxon>Hologalegina</taxon>
        <taxon>IRL clade</taxon>
        <taxon>Trifolieae</taxon>
        <taxon>Trifolium</taxon>
    </lineage>
</organism>
<reference evidence="5 6" key="1">
    <citation type="journal article" date="2014" name="Am. J. Bot.">
        <title>Genome assembly and annotation for red clover (Trifolium pratense; Fabaceae).</title>
        <authorList>
            <person name="Istvanek J."/>
            <person name="Jaros M."/>
            <person name="Krenek A."/>
            <person name="Repkova J."/>
        </authorList>
    </citation>
    <scope>NUCLEOTIDE SEQUENCE [LARGE SCALE GENOMIC DNA]</scope>
    <source>
        <strain evidence="6">cv. Tatra</strain>
        <tissue evidence="5">Young leaves</tissue>
    </source>
</reference>
<dbReference type="SUPFAM" id="SSF52058">
    <property type="entry name" value="L domain-like"/>
    <property type="match status" value="1"/>
</dbReference>
<dbReference type="Gene3D" id="1.10.8.430">
    <property type="entry name" value="Helical domain of apoptotic protease-activating factors"/>
    <property type="match status" value="1"/>
</dbReference>
<gene>
    <name evidence="5" type="ORF">L195_g007497</name>
</gene>
<evidence type="ECO:0000256" key="3">
    <source>
        <dbReference type="ARBA" id="ARBA00023027"/>
    </source>
</evidence>
<dbReference type="InterPro" id="IPR042197">
    <property type="entry name" value="Apaf_helical"/>
</dbReference>
<evidence type="ECO:0000256" key="1">
    <source>
        <dbReference type="ARBA" id="ARBA00022614"/>
    </source>
</evidence>
<evidence type="ECO:0000256" key="2">
    <source>
        <dbReference type="ARBA" id="ARBA00022737"/>
    </source>
</evidence>
<comment type="caution">
    <text evidence="5">The sequence shown here is derived from an EMBL/GenBank/DDBJ whole genome shotgun (WGS) entry which is preliminary data.</text>
</comment>
<evidence type="ECO:0000313" key="5">
    <source>
        <dbReference type="EMBL" id="PNY10903.1"/>
    </source>
</evidence>
<dbReference type="Gene3D" id="3.40.50.10140">
    <property type="entry name" value="Toll/interleukin-1 receptor homology (TIR) domain"/>
    <property type="match status" value="1"/>
</dbReference>
<dbReference type="Pfam" id="PF23282">
    <property type="entry name" value="WHD_ROQ1"/>
    <property type="match status" value="1"/>
</dbReference>
<dbReference type="InterPro" id="IPR000157">
    <property type="entry name" value="TIR_dom"/>
</dbReference>
<dbReference type="GO" id="GO:0007165">
    <property type="term" value="P:signal transduction"/>
    <property type="evidence" value="ECO:0007669"/>
    <property type="project" value="InterPro"/>
</dbReference>